<sequence length="83" mass="7973">MKKLLIIASAVITITATACNGSNKTGGATRDSSASHGYSGPSNNGGAGGSSASIGASSVGTDTSKTGKSTTEPTVDTAVKKKP</sequence>
<keyword evidence="4" id="KW-1185">Reference proteome</keyword>
<feature type="compositionally biased region" description="Polar residues" evidence="1">
    <location>
        <begin position="19"/>
        <end position="36"/>
    </location>
</feature>
<proteinExistence type="predicted"/>
<evidence type="ECO:0000313" key="3">
    <source>
        <dbReference type="EMBL" id="QQL49630.1"/>
    </source>
</evidence>
<organism evidence="3 4">
    <name type="scientific">Mucilaginibacter ginkgonis</name>
    <dbReference type="NCBI Taxonomy" id="2682091"/>
    <lineage>
        <taxon>Bacteria</taxon>
        <taxon>Pseudomonadati</taxon>
        <taxon>Bacteroidota</taxon>
        <taxon>Sphingobacteriia</taxon>
        <taxon>Sphingobacteriales</taxon>
        <taxon>Sphingobacteriaceae</taxon>
        <taxon>Mucilaginibacter</taxon>
    </lineage>
</organism>
<dbReference type="RefSeq" id="WP_157524747.1">
    <property type="nucleotide sequence ID" value="NZ_CP066775.1"/>
</dbReference>
<dbReference type="Proteomes" id="UP000429232">
    <property type="component" value="Chromosome"/>
</dbReference>
<evidence type="ECO:0000313" key="4">
    <source>
        <dbReference type="Proteomes" id="UP000429232"/>
    </source>
</evidence>
<gene>
    <name evidence="3" type="ORF">GO620_015875</name>
</gene>
<name>A0A6I4HYU1_9SPHI</name>
<keyword evidence="2" id="KW-0732">Signal</keyword>
<dbReference type="AlphaFoldDB" id="A0A6I4HYU1"/>
<evidence type="ECO:0000256" key="1">
    <source>
        <dbReference type="SAM" id="MobiDB-lite"/>
    </source>
</evidence>
<evidence type="ECO:0008006" key="5">
    <source>
        <dbReference type="Google" id="ProtNLM"/>
    </source>
</evidence>
<accession>A0A6I4HYU1</accession>
<reference evidence="3 4" key="1">
    <citation type="submission" date="2020-12" db="EMBL/GenBank/DDBJ databases">
        <title>HMF7856_wgs.fasta genome submission.</title>
        <authorList>
            <person name="Kang H."/>
            <person name="Kim H."/>
            <person name="Joh K."/>
        </authorList>
    </citation>
    <scope>NUCLEOTIDE SEQUENCE [LARGE SCALE GENOMIC DNA]</scope>
    <source>
        <strain evidence="3 4">HMF7856</strain>
    </source>
</reference>
<feature type="region of interest" description="Disordered" evidence="1">
    <location>
        <begin position="19"/>
        <end position="83"/>
    </location>
</feature>
<evidence type="ECO:0000256" key="2">
    <source>
        <dbReference type="SAM" id="SignalP"/>
    </source>
</evidence>
<dbReference type="EMBL" id="CP066775">
    <property type="protein sequence ID" value="QQL49630.1"/>
    <property type="molecule type" value="Genomic_DNA"/>
</dbReference>
<feature type="compositionally biased region" description="Low complexity" evidence="1">
    <location>
        <begin position="50"/>
        <end position="71"/>
    </location>
</feature>
<dbReference type="KEGG" id="mgik:GO620_015875"/>
<dbReference type="PROSITE" id="PS51257">
    <property type="entry name" value="PROKAR_LIPOPROTEIN"/>
    <property type="match status" value="1"/>
</dbReference>
<feature type="signal peptide" evidence="2">
    <location>
        <begin position="1"/>
        <end position="18"/>
    </location>
</feature>
<protein>
    <recommendedName>
        <fullName evidence="5">Lipoprotein</fullName>
    </recommendedName>
</protein>
<feature type="chain" id="PRO_5043590752" description="Lipoprotein" evidence="2">
    <location>
        <begin position="19"/>
        <end position="83"/>
    </location>
</feature>